<feature type="compositionally biased region" description="Low complexity" evidence="5">
    <location>
        <begin position="1794"/>
        <end position="1818"/>
    </location>
</feature>
<evidence type="ECO:0000256" key="3">
    <source>
        <dbReference type="ARBA" id="ARBA00023242"/>
    </source>
</evidence>
<feature type="coiled-coil region" evidence="4">
    <location>
        <begin position="1224"/>
        <end position="1286"/>
    </location>
</feature>
<feature type="region of interest" description="Disordered" evidence="5">
    <location>
        <begin position="936"/>
        <end position="962"/>
    </location>
</feature>
<name>A0A9W9HU69_9EURO</name>
<dbReference type="GO" id="GO:0017056">
    <property type="term" value="F:structural constituent of nuclear pore"/>
    <property type="evidence" value="ECO:0007669"/>
    <property type="project" value="TreeGrafter"/>
</dbReference>
<evidence type="ECO:0000256" key="2">
    <source>
        <dbReference type="ARBA" id="ARBA00023054"/>
    </source>
</evidence>
<proteinExistence type="predicted"/>
<dbReference type="InterPro" id="IPR057974">
    <property type="entry name" value="NUA/TPR/MLP1-2-like_dom"/>
</dbReference>
<keyword evidence="3" id="KW-0539">Nucleus</keyword>
<feature type="compositionally biased region" description="Pro residues" evidence="5">
    <location>
        <begin position="1819"/>
        <end position="1835"/>
    </location>
</feature>
<feature type="region of interest" description="Disordered" evidence="5">
    <location>
        <begin position="362"/>
        <end position="385"/>
    </location>
</feature>
<dbReference type="Pfam" id="PF25481">
    <property type="entry name" value="Nucleoprot-TPR"/>
    <property type="match status" value="1"/>
</dbReference>
<feature type="region of interest" description="Disordered" evidence="5">
    <location>
        <begin position="1583"/>
        <end position="1624"/>
    </location>
</feature>
<evidence type="ECO:0000313" key="10">
    <source>
        <dbReference type="Proteomes" id="UP001146351"/>
    </source>
</evidence>
<feature type="compositionally biased region" description="Basic and acidic residues" evidence="5">
    <location>
        <begin position="92"/>
        <end position="104"/>
    </location>
</feature>
<feature type="coiled-coil region" evidence="4">
    <location>
        <begin position="568"/>
        <end position="602"/>
    </location>
</feature>
<feature type="region of interest" description="Disordered" evidence="5">
    <location>
        <begin position="1494"/>
        <end position="1513"/>
    </location>
</feature>
<feature type="domain" description="NUA/TPR/MLP1-2-like" evidence="8">
    <location>
        <begin position="486"/>
        <end position="594"/>
    </location>
</feature>
<dbReference type="InterPro" id="IPR057577">
    <property type="entry name" value="Nucleoprot-TPR/MLP1_dom"/>
</dbReference>
<evidence type="ECO:0008006" key="11">
    <source>
        <dbReference type="Google" id="ProtNLM"/>
    </source>
</evidence>
<sequence>MAEAAVQLPYLSAHYEVPESTLSSLTQAPTVDLVDQLLRSITQKAHAFDELNSDKLRLEVEHENAVRSHESKSKVLKNTIEKRDAELQEARKQLQESENKRSALESEISSYKSSSTSNESETSSLKSRIASLETSNRDTLALLESKSAAHDSLAEELSAQHKKTIELRRELSTAEQNLQNSNSASASARFREQNLQQELDLTKKNNEWFETELKTKNSEHIKFRKEKNTRITELQRENEEANTVIDSLRRSENSLRSRLDETEQRYEESLAKNHQLQEEAIQAAESFRNELEASSRLADLQGSAAKTAKERVHECQLALEKAKDDAAQEISRVRVEMQTETADKVAAEQRIAELEQTIAQLESDSSRHRSMSPARSINGMAPSTPMRHIPGTPGSTFSPRASRTKGGLTMTQLYTEYDKMRSKLEAECRKSKELEDTLDEMAQDVEASKPEIDSIREENTRYKEAVMEMSDALDVALKDRDEASQEARKWQGQVEGLVREGDILRQQLRDLSAEVKVLVLEVFAAKQGEACDREELQKMILKEIEGNAEGLTPTGRFISRNLTTFKDLDQLQEQNLNLRRMVRELGERMEGEEARAKDSAREKEVEELKELRVKSQASLDEIAHLKLKISSYMKERDTFRSMLAHRGQNVGESTSFSQSVPPGGVPLGSLGRDQSDYAELLRQLQAHFDSFREEAATDYSALRQQLNDLSRKNSELLSEISRSNSQHAAASQRAELLQRNFDMLKVENSEVQKRNALLSEDANRLQIRTQQAAEDLVETKGLVESLQRESANLKAEKDLWKNIERRLIDDVENLRNERSRVDSLNADLQRILNEREQTDSESRRRLQSSVETLESELQIHKRKLNEELEDSKKANMRREYEHEQSQKRIDDLVASLGSVREELVATKTTKDHLQSRVDELSVELKSAEERLQVLQSRPNVSMTPAETTAVSQDTGDGSGLSREQELAIEVSELKRDLDLAKADHLRMSERIEQYQAISQSTEEAMTSESETHALYREETDRLLEERSKKIQDLEARVEEISAELSATNTELSKLRDEQGEATRHLDEQKANFESEITRLKDDIERHVAAAQFHQEDLKAQAEIAQNAQQNYETELVKHAEAAKNHQTARAEVNQLRLDITEVRTQSETYKKDLAQKEESWAEQKARYETELTDMHKRREEIQRQNSLLHSQLENISTQISSLQRDRVHVSDNEEQEGEQSASNLEGLQEVIKYLRREKEIVEVQYHLSTQEGKRLRQQLDHTQLQLDDTRLKLEQHRRAAADSEHNALNHNKLMETLNELNVFRESNVTLRNQSKQSETALAEKSARVDELHQQIEPLETKIRELENNLEAKDGEMHLLQADRDRYQQRVQNILQKYDRVDPAEMESLKEKLASFEKERDQAVAARDELQAQTATHDEQLKNAENRVTELRTKLTEQFKARSKELSGRISSKQNELTVALQEKDVIQQELQTTKAELESLKAQAAAGVSTTVVESTSPAAPTSEEDAPVNPTPASQFPTATTQVVGSGDEQLVKDLEAKIARLEAALAEKDAVLATKDAELNAKIKEQTDKLKEIYNSKMAEAKAAHRQELENLSSGEQAAPATPAATSTDQPPTAPSQTTEFSSLTDAQARELVNKNETVKTIVRNNIRTMVNKEREKLKQEQATADTKVTEEREALQKAHETETAEKVKSAVELTDKKYAARISINENRFKTAQAKIDVVQKAAEETPQKPVVEVWAVAKIARPAPMAPQPPKPLPATSPAQPASPAPAAVQVTPAPEAAANAPPAVPSPAPAVTDATVVQPVEAAPSAAPAQPQAAPQPPTQGGAPPNPFGPAPSSDEQKEQPSTLPTKPPTTTPPGMLRALQSGLPIARGGRGGRGGGGQQHADHQQAQAQNQASGQRGSNLARGRGGRGGQGRGGNQNVQAPGQPTPAANRGALNVQARQFIPQGNKRSREDGSDATADSGSGKRIRGGGQSRGASS</sequence>
<comment type="subcellular location">
    <subcellularLocation>
        <location evidence="1">Nucleus</location>
    </subcellularLocation>
</comment>
<dbReference type="GO" id="GO:0006606">
    <property type="term" value="P:protein import into nucleus"/>
    <property type="evidence" value="ECO:0007669"/>
    <property type="project" value="InterPro"/>
</dbReference>
<dbReference type="Proteomes" id="UP001146351">
    <property type="component" value="Unassembled WGS sequence"/>
</dbReference>
<dbReference type="GO" id="GO:0005643">
    <property type="term" value="C:nuclear pore"/>
    <property type="evidence" value="ECO:0007669"/>
    <property type="project" value="TreeGrafter"/>
</dbReference>
<evidence type="ECO:0000256" key="5">
    <source>
        <dbReference type="SAM" id="MobiDB-lite"/>
    </source>
</evidence>
<accession>A0A9W9HU69</accession>
<feature type="coiled-coil region" evidence="4">
    <location>
        <begin position="1016"/>
        <end position="1184"/>
    </location>
</feature>
<evidence type="ECO:0000256" key="4">
    <source>
        <dbReference type="SAM" id="Coils"/>
    </source>
</evidence>
<dbReference type="GO" id="GO:0006406">
    <property type="term" value="P:mRNA export from nucleus"/>
    <property type="evidence" value="ECO:0007669"/>
    <property type="project" value="TreeGrafter"/>
</dbReference>
<feature type="region of interest" description="Disordered" evidence="5">
    <location>
        <begin position="1748"/>
        <end position="1982"/>
    </location>
</feature>
<feature type="compositionally biased region" description="Gly residues" evidence="5">
    <location>
        <begin position="1973"/>
        <end position="1982"/>
    </location>
</feature>
<dbReference type="Pfam" id="PF25785">
    <property type="entry name" value="TPR"/>
    <property type="match status" value="1"/>
</dbReference>
<feature type="compositionally biased region" description="Polar residues" evidence="5">
    <location>
        <begin position="936"/>
        <end position="955"/>
    </location>
</feature>
<organism evidence="9 10">
    <name type="scientific">Penicillium capsulatum</name>
    <dbReference type="NCBI Taxonomy" id="69766"/>
    <lineage>
        <taxon>Eukaryota</taxon>
        <taxon>Fungi</taxon>
        <taxon>Dikarya</taxon>
        <taxon>Ascomycota</taxon>
        <taxon>Pezizomycotina</taxon>
        <taxon>Eurotiomycetes</taxon>
        <taxon>Eurotiomycetidae</taxon>
        <taxon>Eurotiales</taxon>
        <taxon>Aspergillaceae</taxon>
        <taxon>Penicillium</taxon>
    </lineage>
</organism>
<dbReference type="PANTHER" id="PTHR18898">
    <property type="entry name" value="NUCLEOPROTEIN TPR-RELATED"/>
    <property type="match status" value="1"/>
</dbReference>
<evidence type="ECO:0000256" key="1">
    <source>
        <dbReference type="ARBA" id="ARBA00004123"/>
    </source>
</evidence>
<reference evidence="9" key="2">
    <citation type="journal article" date="2023" name="IMA Fungus">
        <title>Comparative genomic study of the Penicillium genus elucidates a diverse pangenome and 15 lateral gene transfer events.</title>
        <authorList>
            <person name="Petersen C."/>
            <person name="Sorensen T."/>
            <person name="Nielsen M.R."/>
            <person name="Sondergaard T.E."/>
            <person name="Sorensen J.L."/>
            <person name="Fitzpatrick D.A."/>
            <person name="Frisvad J.C."/>
            <person name="Nielsen K.L."/>
        </authorList>
    </citation>
    <scope>NUCLEOTIDE SEQUENCE</scope>
    <source>
        <strain evidence="9">IBT 21917</strain>
    </source>
</reference>
<feature type="compositionally biased region" description="Low complexity" evidence="5">
    <location>
        <begin position="1760"/>
        <end position="1786"/>
    </location>
</feature>
<feature type="compositionally biased region" description="Gly residues" evidence="5">
    <location>
        <begin position="1874"/>
        <end position="1884"/>
    </location>
</feature>
<evidence type="ECO:0000259" key="7">
    <source>
        <dbReference type="Pfam" id="PF25481"/>
    </source>
</evidence>
<feature type="compositionally biased region" description="Low complexity" evidence="5">
    <location>
        <begin position="1890"/>
        <end position="1903"/>
    </location>
</feature>
<dbReference type="InterPro" id="IPR012929">
    <property type="entry name" value="Nucleoprot-TPR/MLP1-2_dom"/>
</dbReference>
<dbReference type="OrthoDB" id="343070at2759"/>
<feature type="coiled-coil region" evidence="4">
    <location>
        <begin position="692"/>
        <end position="874"/>
    </location>
</feature>
<feature type="domain" description="Nucleoprotein TPR/MPL1" evidence="7">
    <location>
        <begin position="183"/>
        <end position="261"/>
    </location>
</feature>
<comment type="caution">
    <text evidence="9">The sequence shown here is derived from an EMBL/GenBank/DDBJ whole genome shotgun (WGS) entry which is preliminary data.</text>
</comment>
<feature type="region of interest" description="Disordered" evidence="5">
    <location>
        <begin position="1199"/>
        <end position="1223"/>
    </location>
</feature>
<reference evidence="9" key="1">
    <citation type="submission" date="2022-11" db="EMBL/GenBank/DDBJ databases">
        <authorList>
            <person name="Petersen C."/>
        </authorList>
    </citation>
    <scope>NUCLEOTIDE SEQUENCE</scope>
    <source>
        <strain evidence="9">IBT 21917</strain>
    </source>
</reference>
<keyword evidence="10" id="KW-1185">Reference proteome</keyword>
<protein>
    <recommendedName>
        <fullName evidence="11">Nucleoprotein TPR/MLP1 domain-containing protein</fullName>
    </recommendedName>
</protein>
<gene>
    <name evidence="9" type="ORF">N7492_009073</name>
</gene>
<feature type="compositionally biased region" description="Pro residues" evidence="5">
    <location>
        <begin position="1748"/>
        <end position="1759"/>
    </location>
</feature>
<feature type="compositionally biased region" description="Low complexity" evidence="5">
    <location>
        <begin position="105"/>
        <end position="127"/>
    </location>
</feature>
<dbReference type="EMBL" id="JAPQKO010000006">
    <property type="protein sequence ID" value="KAJ5156270.1"/>
    <property type="molecule type" value="Genomic_DNA"/>
</dbReference>
<evidence type="ECO:0000259" key="6">
    <source>
        <dbReference type="Pfam" id="PF07926"/>
    </source>
</evidence>
<feature type="coiled-coil region" evidence="4">
    <location>
        <begin position="1321"/>
        <end position="1483"/>
    </location>
</feature>
<feature type="compositionally biased region" description="Low complexity" evidence="5">
    <location>
        <begin position="1599"/>
        <end position="1621"/>
    </location>
</feature>
<feature type="region of interest" description="Disordered" evidence="5">
    <location>
        <begin position="92"/>
        <end position="130"/>
    </location>
</feature>
<feature type="coiled-coil region" evidence="4">
    <location>
        <begin position="417"/>
        <end position="514"/>
    </location>
</feature>
<evidence type="ECO:0000313" key="9">
    <source>
        <dbReference type="EMBL" id="KAJ5156270.1"/>
    </source>
</evidence>
<dbReference type="PANTHER" id="PTHR18898:SF2">
    <property type="entry name" value="NUCLEOPROTEIN TPR"/>
    <property type="match status" value="1"/>
</dbReference>
<dbReference type="Pfam" id="PF07926">
    <property type="entry name" value="TPR_MLP1_2"/>
    <property type="match status" value="1"/>
</dbReference>
<evidence type="ECO:0000259" key="8">
    <source>
        <dbReference type="Pfam" id="PF25785"/>
    </source>
</evidence>
<feature type="coiled-coil region" evidence="4">
    <location>
        <begin position="224"/>
        <end position="279"/>
    </location>
</feature>
<keyword evidence="2 4" id="KW-0175">Coiled coil</keyword>
<feature type="domain" description="Nucleoprotein TPR/MLP1-2" evidence="6">
    <location>
        <begin position="1067"/>
        <end position="1195"/>
    </location>
</feature>